<dbReference type="Gene3D" id="3.40.50.1110">
    <property type="entry name" value="SGNH hydrolase"/>
    <property type="match status" value="1"/>
</dbReference>
<proteinExistence type="predicted"/>
<protein>
    <recommendedName>
        <fullName evidence="2">SGNH hydrolase-type esterase domain-containing protein</fullName>
    </recommendedName>
</protein>
<gene>
    <name evidence="3" type="ORF">GSH16_06170</name>
</gene>
<evidence type="ECO:0000313" key="4">
    <source>
        <dbReference type="Proteomes" id="UP000436016"/>
    </source>
</evidence>
<dbReference type="InterPro" id="IPR036514">
    <property type="entry name" value="SGNH_hydro_sf"/>
</dbReference>
<keyword evidence="1" id="KW-1133">Transmembrane helix</keyword>
<dbReference type="GO" id="GO:0016788">
    <property type="term" value="F:hydrolase activity, acting on ester bonds"/>
    <property type="evidence" value="ECO:0007669"/>
    <property type="project" value="UniProtKB-ARBA"/>
</dbReference>
<dbReference type="Proteomes" id="UP000436016">
    <property type="component" value="Unassembled WGS sequence"/>
</dbReference>
<keyword evidence="4" id="KW-1185">Reference proteome</keyword>
<evidence type="ECO:0000256" key="1">
    <source>
        <dbReference type="SAM" id="Phobius"/>
    </source>
</evidence>
<keyword evidence="1" id="KW-0472">Membrane</keyword>
<dbReference type="EMBL" id="WUWG01000002">
    <property type="protein sequence ID" value="MXU65024.1"/>
    <property type="molecule type" value="Genomic_DNA"/>
</dbReference>
<reference evidence="3 4" key="1">
    <citation type="submission" date="2019-12" db="EMBL/GenBank/DDBJ databases">
        <title>Strain KN286 was isolated from seawater, which was collected from Caroline Seamount in the tropical western Pacific.</title>
        <authorList>
            <person name="Wang Q."/>
        </authorList>
    </citation>
    <scope>NUCLEOTIDE SEQUENCE [LARGE SCALE GENOMIC DNA]</scope>
    <source>
        <strain evidence="3 4">KN286</strain>
    </source>
</reference>
<name>A0A6B0TV63_9RHOB</name>
<comment type="caution">
    <text evidence="3">The sequence shown here is derived from an EMBL/GenBank/DDBJ whole genome shotgun (WGS) entry which is preliminary data.</text>
</comment>
<dbReference type="SUPFAM" id="SSF52266">
    <property type="entry name" value="SGNH hydrolase"/>
    <property type="match status" value="1"/>
</dbReference>
<evidence type="ECO:0000259" key="2">
    <source>
        <dbReference type="Pfam" id="PF13472"/>
    </source>
</evidence>
<dbReference type="AlphaFoldDB" id="A0A6B0TV63"/>
<feature type="transmembrane region" description="Helical" evidence="1">
    <location>
        <begin position="7"/>
        <end position="29"/>
    </location>
</feature>
<keyword evidence="1" id="KW-0812">Transmembrane</keyword>
<dbReference type="Pfam" id="PF13472">
    <property type="entry name" value="Lipase_GDSL_2"/>
    <property type="match status" value="1"/>
</dbReference>
<feature type="domain" description="SGNH hydrolase-type esterase" evidence="2">
    <location>
        <begin position="98"/>
        <end position="342"/>
    </location>
</feature>
<evidence type="ECO:0000313" key="3">
    <source>
        <dbReference type="EMBL" id="MXU65024.1"/>
    </source>
</evidence>
<dbReference type="InterPro" id="IPR013830">
    <property type="entry name" value="SGNH_hydro"/>
</dbReference>
<accession>A0A6B0TV63</accession>
<dbReference type="RefSeq" id="WP_160853122.1">
    <property type="nucleotide sequence ID" value="NZ_WUWG01000002.1"/>
</dbReference>
<organism evidence="3 4">
    <name type="scientific">Oceanomicrobium pacificus</name>
    <dbReference type="NCBI Taxonomy" id="2692916"/>
    <lineage>
        <taxon>Bacteria</taxon>
        <taxon>Pseudomonadati</taxon>
        <taxon>Pseudomonadota</taxon>
        <taxon>Alphaproteobacteria</taxon>
        <taxon>Rhodobacterales</taxon>
        <taxon>Paracoccaceae</taxon>
        <taxon>Oceanomicrobium</taxon>
    </lineage>
</organism>
<sequence>MKFVFNLFVILGISALIFGGIELTVRLFFPQTVSTTYIEGGPMAVPDPTLGYLNRPNTVARVAAPEYDAEYRVDADGFRYGAEGGQSFATNNARTVLLIGDSFTFGAANHYKDTWAARLAEAADAAGQPVNLVNAGVPGYSTTQQALYLERLFDDHQPETVILMFLPNDLFANEPIRTVDGLEVAERDASSVTGGRAKKKSSLQSLTLLKRLLMNFDGTYVGLYLMTPRRQFFEVPQSDLMTRKLETTKDVIARMADFTRSHGAELLVISVPQLAQVLVAASGAPDPSIDVHLIDRLLGDFADTQGVRWVSTLGPLTEAYLRDGRDLYFRFDGHLNARGNALMAQLVQDALLSELRIRSVSSD</sequence>